<dbReference type="GO" id="GO:0031210">
    <property type="term" value="F:phosphatidylcholine binding"/>
    <property type="evidence" value="ECO:0007669"/>
    <property type="project" value="TreeGrafter"/>
</dbReference>
<dbReference type="EMBL" id="VRMN01000001">
    <property type="protein sequence ID" value="KAA8498693.1"/>
    <property type="molecule type" value="Genomic_DNA"/>
</dbReference>
<dbReference type="GO" id="GO:0008526">
    <property type="term" value="F:phosphatidylinositol transfer activity"/>
    <property type="evidence" value="ECO:0007669"/>
    <property type="project" value="TreeGrafter"/>
</dbReference>
<evidence type="ECO:0000259" key="1">
    <source>
        <dbReference type="Pfam" id="PF02121"/>
    </source>
</evidence>
<dbReference type="GO" id="GO:0005737">
    <property type="term" value="C:cytoplasm"/>
    <property type="evidence" value="ECO:0007669"/>
    <property type="project" value="TreeGrafter"/>
</dbReference>
<feature type="domain" description="Phosphatidylinositol transfer protein N-terminal" evidence="1">
    <location>
        <begin position="31"/>
        <end position="293"/>
    </location>
</feature>
<dbReference type="InterPro" id="IPR023393">
    <property type="entry name" value="START-like_dom_sf"/>
</dbReference>
<dbReference type="PRINTS" id="PR00391">
    <property type="entry name" value="PITRANSFER"/>
</dbReference>
<dbReference type="Pfam" id="PF02121">
    <property type="entry name" value="IP_trans"/>
    <property type="match status" value="1"/>
</dbReference>
<dbReference type="PANTHER" id="PTHR10658:SF81">
    <property type="entry name" value="PROTEIN RETINAL DEGENERATION B"/>
    <property type="match status" value="1"/>
</dbReference>
<accession>A0A5J4Z789</accession>
<protein>
    <submittedName>
        <fullName evidence="2">Phosphatidylinositol transfer protein 2</fullName>
    </submittedName>
</protein>
<reference evidence="3" key="1">
    <citation type="journal article" date="2019" name="Nat. Commun.">
        <title>Expansion of phycobilisome linker gene families in mesophilic red algae.</title>
        <authorList>
            <person name="Lee J."/>
            <person name="Kim D."/>
            <person name="Bhattacharya D."/>
            <person name="Yoon H.S."/>
        </authorList>
    </citation>
    <scope>NUCLEOTIDE SEQUENCE [LARGE SCALE GENOMIC DNA]</scope>
    <source>
        <strain evidence="3">CCMP 1328</strain>
    </source>
</reference>
<dbReference type="OrthoDB" id="10053061at2759"/>
<comment type="caution">
    <text evidence="2">The sequence shown here is derived from an EMBL/GenBank/DDBJ whole genome shotgun (WGS) entry which is preliminary data.</text>
</comment>
<dbReference type="OMA" id="NELKPDC"/>
<dbReference type="InterPro" id="IPR001666">
    <property type="entry name" value="PI_transfer"/>
</dbReference>
<dbReference type="GO" id="GO:0035091">
    <property type="term" value="F:phosphatidylinositol binding"/>
    <property type="evidence" value="ECO:0007669"/>
    <property type="project" value="TreeGrafter"/>
</dbReference>
<dbReference type="PANTHER" id="PTHR10658">
    <property type="entry name" value="PHOSPHATIDYLINOSITOL TRANSFER PROTEIN"/>
    <property type="match status" value="1"/>
</dbReference>
<keyword evidence="3" id="KW-1185">Reference proteome</keyword>
<organism evidence="2 3">
    <name type="scientific">Porphyridium purpureum</name>
    <name type="common">Red alga</name>
    <name type="synonym">Porphyridium cruentum</name>
    <dbReference type="NCBI Taxonomy" id="35688"/>
    <lineage>
        <taxon>Eukaryota</taxon>
        <taxon>Rhodophyta</taxon>
        <taxon>Bangiophyceae</taxon>
        <taxon>Porphyridiales</taxon>
        <taxon>Porphyridiaceae</taxon>
        <taxon>Porphyridium</taxon>
    </lineage>
</organism>
<dbReference type="InterPro" id="IPR055261">
    <property type="entry name" value="PI_transfer_N"/>
</dbReference>
<dbReference type="SUPFAM" id="SSF55961">
    <property type="entry name" value="Bet v1-like"/>
    <property type="match status" value="1"/>
</dbReference>
<gene>
    <name evidence="2" type="ORF">FVE85_6278</name>
</gene>
<sequence length="320" mass="36498">MGVGTCFELAHERGVGQVGVRCWRGPVVDKMLTVEYHIPVPLTTEEYRIGMMYMIAKSSLQEAMAAQDAAVSKASRPIHIRRNEPYYANEHGLPNPGQYTEKKYNLRAHLPKFVAAMVPESASYVVEYAWNAFPVCRTTYEAPMFGEKFVLTIDSIYADDQTAASNKFGLSKKELSERQVCLLDMCSEEFVPFESNSSENPTLWKSTKASRGGIKKDFWKTAVSSRASFPLMYAYKLVRLEFRKLGLQTKVEQWGQRYGMRNNFIRYTRRIVCWADEWYGLSMEDVRQMEDQATALTGRTSTDTEDVELECDQPAVEVAV</sequence>
<dbReference type="Gene3D" id="3.30.530.20">
    <property type="match status" value="1"/>
</dbReference>
<proteinExistence type="predicted"/>
<dbReference type="Proteomes" id="UP000324585">
    <property type="component" value="Unassembled WGS sequence"/>
</dbReference>
<evidence type="ECO:0000313" key="2">
    <source>
        <dbReference type="EMBL" id="KAA8498693.1"/>
    </source>
</evidence>
<name>A0A5J4Z789_PORPP</name>
<dbReference type="AlphaFoldDB" id="A0A5J4Z789"/>
<evidence type="ECO:0000313" key="3">
    <source>
        <dbReference type="Proteomes" id="UP000324585"/>
    </source>
</evidence>
<dbReference type="GO" id="GO:0008525">
    <property type="term" value="F:phosphatidylcholine transporter activity"/>
    <property type="evidence" value="ECO:0007669"/>
    <property type="project" value="TreeGrafter"/>
</dbReference>